<dbReference type="EMBL" id="WTPW01001021">
    <property type="protein sequence ID" value="KAF0461846.1"/>
    <property type="molecule type" value="Genomic_DNA"/>
</dbReference>
<proteinExistence type="predicted"/>
<keyword evidence="3" id="KW-1185">Reference proteome</keyword>
<evidence type="ECO:0000313" key="3">
    <source>
        <dbReference type="Proteomes" id="UP000439903"/>
    </source>
</evidence>
<evidence type="ECO:0000313" key="2">
    <source>
        <dbReference type="EMBL" id="KAF0461846.1"/>
    </source>
</evidence>
<reference evidence="2 3" key="1">
    <citation type="journal article" date="2019" name="Environ. Microbiol.">
        <title>At the nexus of three kingdoms: the genome of the mycorrhizal fungus Gigaspora margarita provides insights into plant, endobacterial and fungal interactions.</title>
        <authorList>
            <person name="Venice F."/>
            <person name="Ghignone S."/>
            <person name="Salvioli di Fossalunga A."/>
            <person name="Amselem J."/>
            <person name="Novero M."/>
            <person name="Xianan X."/>
            <person name="Sedzielewska Toro K."/>
            <person name="Morin E."/>
            <person name="Lipzen A."/>
            <person name="Grigoriev I.V."/>
            <person name="Henrissat B."/>
            <person name="Martin F.M."/>
            <person name="Bonfante P."/>
        </authorList>
    </citation>
    <scope>NUCLEOTIDE SEQUENCE [LARGE SCALE GENOMIC DNA]</scope>
    <source>
        <strain evidence="2 3">BEG34</strain>
    </source>
</reference>
<gene>
    <name evidence="2" type="ORF">F8M41_000371</name>
</gene>
<comment type="caution">
    <text evidence="2">The sequence shown here is derived from an EMBL/GenBank/DDBJ whole genome shotgun (WGS) entry which is preliminary data.</text>
</comment>
<organism evidence="2 3">
    <name type="scientific">Gigaspora margarita</name>
    <dbReference type="NCBI Taxonomy" id="4874"/>
    <lineage>
        <taxon>Eukaryota</taxon>
        <taxon>Fungi</taxon>
        <taxon>Fungi incertae sedis</taxon>
        <taxon>Mucoromycota</taxon>
        <taxon>Glomeromycotina</taxon>
        <taxon>Glomeromycetes</taxon>
        <taxon>Diversisporales</taxon>
        <taxon>Gigasporaceae</taxon>
        <taxon>Gigaspora</taxon>
    </lineage>
</organism>
<dbReference type="Proteomes" id="UP000439903">
    <property type="component" value="Unassembled WGS sequence"/>
</dbReference>
<feature type="region of interest" description="Disordered" evidence="1">
    <location>
        <begin position="1"/>
        <end position="48"/>
    </location>
</feature>
<evidence type="ECO:0000256" key="1">
    <source>
        <dbReference type="SAM" id="MobiDB-lite"/>
    </source>
</evidence>
<protein>
    <submittedName>
        <fullName evidence="2">Uncharacterized protein</fullName>
    </submittedName>
</protein>
<name>A0A8H3XGZ2_GIGMA</name>
<feature type="compositionally biased region" description="Low complexity" evidence="1">
    <location>
        <begin position="31"/>
        <end position="48"/>
    </location>
</feature>
<sequence length="83" mass="8664">MSRNSLMPRNSPVKSLGNSSLKESGNSPALPKKSGNAAAASSSVTSPPKKLAVITSNNANNANKSKAISKEFYNNLQGINYIV</sequence>
<feature type="compositionally biased region" description="Polar residues" evidence="1">
    <location>
        <begin position="1"/>
        <end position="27"/>
    </location>
</feature>
<accession>A0A8H3XGZ2</accession>
<dbReference type="AlphaFoldDB" id="A0A8H3XGZ2"/>